<dbReference type="AlphaFoldDB" id="H6LKB4"/>
<dbReference type="KEGG" id="awo:Awo_c07100"/>
<reference evidence="2" key="1">
    <citation type="submission" date="2011-07" db="EMBL/GenBank/DDBJ databases">
        <title>Complete genome sequence of Acetobacterium woodii.</title>
        <authorList>
            <person name="Poehlein A."/>
            <person name="Schmidt S."/>
            <person name="Kaster A.-K."/>
            <person name="Goenrich M."/>
            <person name="Vollmers J."/>
            <person name="Thuermer A."/>
            <person name="Gottschalk G."/>
            <person name="Thauer R.K."/>
            <person name="Daniel R."/>
            <person name="Mueller V."/>
        </authorList>
    </citation>
    <scope>NUCLEOTIDE SEQUENCE [LARGE SCALE GENOMIC DNA]</scope>
    <source>
        <strain evidence="2">ATCC 29683 / DSM 1030 / JCM 2381 / KCTC 1655 / WB1</strain>
    </source>
</reference>
<dbReference type="STRING" id="931626.Awo_c07100"/>
<dbReference type="OrthoDB" id="1779822at2"/>
<dbReference type="HOGENOM" id="CLU_1854337_0_0_9"/>
<reference evidence="1 2" key="2">
    <citation type="journal article" date="2012" name="PLoS ONE">
        <title>An ancient pathway combining carbon dioxide fixation with the generation and utilization of a sodium ion gradient for ATP synthesis.</title>
        <authorList>
            <person name="Poehlein A."/>
            <person name="Schmidt S."/>
            <person name="Kaster A.K."/>
            <person name="Goenrich M."/>
            <person name="Vollmers J."/>
            <person name="Thurmer A."/>
            <person name="Bertsch J."/>
            <person name="Schuchmann K."/>
            <person name="Voigt B."/>
            <person name="Hecker M."/>
            <person name="Daniel R."/>
            <person name="Thauer R.K."/>
            <person name="Gottschalk G."/>
            <person name="Muller V."/>
        </authorList>
    </citation>
    <scope>NUCLEOTIDE SEQUENCE [LARGE SCALE GENOMIC DNA]</scope>
    <source>
        <strain evidence="2">ATCC 29683 / DSM 1030 / JCM 2381 / KCTC 1655 / WB1</strain>
    </source>
</reference>
<dbReference type="RefSeq" id="WP_014355107.1">
    <property type="nucleotide sequence ID" value="NC_016894.1"/>
</dbReference>
<dbReference type="EMBL" id="CP002987">
    <property type="protein sequence ID" value="AFA47504.1"/>
    <property type="molecule type" value="Genomic_DNA"/>
</dbReference>
<evidence type="ECO:0000313" key="1">
    <source>
        <dbReference type="EMBL" id="AFA47504.1"/>
    </source>
</evidence>
<dbReference type="Proteomes" id="UP000007177">
    <property type="component" value="Chromosome"/>
</dbReference>
<protein>
    <submittedName>
        <fullName evidence="1">Uncharacterized protein</fullName>
    </submittedName>
</protein>
<dbReference type="eggNOG" id="ENOG5033MM4">
    <property type="taxonomic scope" value="Bacteria"/>
</dbReference>
<keyword evidence="2" id="KW-1185">Reference proteome</keyword>
<gene>
    <name evidence="1" type="ordered locus">Awo_c07100</name>
</gene>
<evidence type="ECO:0000313" key="2">
    <source>
        <dbReference type="Proteomes" id="UP000007177"/>
    </source>
</evidence>
<proteinExistence type="predicted"/>
<accession>H6LKB4</accession>
<name>H6LKB4_ACEWD</name>
<organism evidence="1 2">
    <name type="scientific">Acetobacterium woodii (strain ATCC 29683 / DSM 1030 / JCM 2381 / KCTC 1655 / WB1)</name>
    <dbReference type="NCBI Taxonomy" id="931626"/>
    <lineage>
        <taxon>Bacteria</taxon>
        <taxon>Bacillati</taxon>
        <taxon>Bacillota</taxon>
        <taxon>Clostridia</taxon>
        <taxon>Eubacteriales</taxon>
        <taxon>Eubacteriaceae</taxon>
        <taxon>Acetobacterium</taxon>
    </lineage>
</organism>
<sequence>MSTEHHHQHIHDENCQCGCHDDHHHSEPQHHHEHQHEAQAITVKTHETSIVGSYQFDLDHPFDEAQLLLDTLLKQVATEVTNLGGIIGHIKAFLNSEGKNCMISITEDDSQKHYGEGCRCHVEGVAIVFCIRPEQLEAILYRIFPVSTINPHSTN</sequence>